<gene>
    <name evidence="1" type="ORF">CVIRNUC_005371</name>
</gene>
<evidence type="ECO:0000313" key="2">
    <source>
        <dbReference type="Proteomes" id="UP001314263"/>
    </source>
</evidence>
<sequence>MISMAPPDSRAHAAAYAGSGRSTPRPSLLTGIWAVEVYLQVYIYAAVSLLRTAEFCTVQALHTGAHAVVQSQYSSRLFMQRADMLRMPCWRAPDVAASVYHCSSQC</sequence>
<dbReference type="AlphaFoldDB" id="A0AAV1I4B3"/>
<dbReference type="Proteomes" id="UP001314263">
    <property type="component" value="Unassembled WGS sequence"/>
</dbReference>
<keyword evidence="2" id="KW-1185">Reference proteome</keyword>
<organism evidence="1 2">
    <name type="scientific">Coccomyxa viridis</name>
    <dbReference type="NCBI Taxonomy" id="1274662"/>
    <lineage>
        <taxon>Eukaryota</taxon>
        <taxon>Viridiplantae</taxon>
        <taxon>Chlorophyta</taxon>
        <taxon>core chlorophytes</taxon>
        <taxon>Trebouxiophyceae</taxon>
        <taxon>Trebouxiophyceae incertae sedis</taxon>
        <taxon>Coccomyxaceae</taxon>
        <taxon>Coccomyxa</taxon>
    </lineage>
</organism>
<reference evidence="1 2" key="1">
    <citation type="submission" date="2023-10" db="EMBL/GenBank/DDBJ databases">
        <authorList>
            <person name="Maclean D."/>
            <person name="Macfadyen A."/>
        </authorList>
    </citation>
    <scope>NUCLEOTIDE SEQUENCE [LARGE SCALE GENOMIC DNA]</scope>
</reference>
<comment type="caution">
    <text evidence="1">The sequence shown here is derived from an EMBL/GenBank/DDBJ whole genome shotgun (WGS) entry which is preliminary data.</text>
</comment>
<accession>A0AAV1I4B3</accession>
<proteinExistence type="predicted"/>
<dbReference type="EMBL" id="CAUYUE010000006">
    <property type="protein sequence ID" value="CAK0781428.1"/>
    <property type="molecule type" value="Genomic_DNA"/>
</dbReference>
<protein>
    <submittedName>
        <fullName evidence="1">Uncharacterized protein</fullName>
    </submittedName>
</protein>
<evidence type="ECO:0000313" key="1">
    <source>
        <dbReference type="EMBL" id="CAK0781428.1"/>
    </source>
</evidence>
<name>A0AAV1I4B3_9CHLO</name>